<feature type="transmembrane region" description="Helical" evidence="4">
    <location>
        <begin position="217"/>
        <end position="243"/>
    </location>
</feature>
<feature type="transmembrane region" description="Helical" evidence="4">
    <location>
        <begin position="369"/>
        <end position="388"/>
    </location>
</feature>
<feature type="transmembrane region" description="Helical" evidence="4">
    <location>
        <begin position="12"/>
        <end position="34"/>
    </location>
</feature>
<evidence type="ECO:0000256" key="2">
    <source>
        <dbReference type="ARBA" id="ARBA00022989"/>
    </source>
</evidence>
<dbReference type="RefSeq" id="WP_131912984.1">
    <property type="nucleotide sequence ID" value="NZ_OU594967.1"/>
</dbReference>
<feature type="transmembrane region" description="Helical" evidence="4">
    <location>
        <begin position="339"/>
        <end position="363"/>
    </location>
</feature>
<organism evidence="6 7">
    <name type="scientific">Celerinatantimonas diazotrophica</name>
    <dbReference type="NCBI Taxonomy" id="412034"/>
    <lineage>
        <taxon>Bacteria</taxon>
        <taxon>Pseudomonadati</taxon>
        <taxon>Pseudomonadota</taxon>
        <taxon>Gammaproteobacteria</taxon>
        <taxon>Celerinatantimonadaceae</taxon>
        <taxon>Celerinatantimonas</taxon>
    </lineage>
</organism>
<dbReference type="InterPro" id="IPR052714">
    <property type="entry name" value="MFS_Exporter"/>
</dbReference>
<dbReference type="Proteomes" id="UP000295565">
    <property type="component" value="Unassembled WGS sequence"/>
</dbReference>
<feature type="transmembrane region" description="Helical" evidence="4">
    <location>
        <begin position="280"/>
        <end position="298"/>
    </location>
</feature>
<evidence type="ECO:0000313" key="7">
    <source>
        <dbReference type="Proteomes" id="UP000295565"/>
    </source>
</evidence>
<proteinExistence type="predicted"/>
<name>A0A4R1JLY1_9GAMM</name>
<reference evidence="6 7" key="1">
    <citation type="submission" date="2019-03" db="EMBL/GenBank/DDBJ databases">
        <title>Genomic Encyclopedia of Type Strains, Phase IV (KMG-IV): sequencing the most valuable type-strain genomes for metagenomic binning, comparative biology and taxonomic classification.</title>
        <authorList>
            <person name="Goeker M."/>
        </authorList>
    </citation>
    <scope>NUCLEOTIDE SEQUENCE [LARGE SCALE GENOMIC DNA]</scope>
    <source>
        <strain evidence="6 7">DSM 18577</strain>
    </source>
</reference>
<keyword evidence="7" id="KW-1185">Reference proteome</keyword>
<dbReference type="EMBL" id="SMGD01000013">
    <property type="protein sequence ID" value="TCK52084.1"/>
    <property type="molecule type" value="Genomic_DNA"/>
</dbReference>
<dbReference type="InterPro" id="IPR020846">
    <property type="entry name" value="MFS_dom"/>
</dbReference>
<evidence type="ECO:0000313" key="6">
    <source>
        <dbReference type="EMBL" id="TCK52084.1"/>
    </source>
</evidence>
<feature type="domain" description="Major facilitator superfamily (MFS) profile" evidence="5">
    <location>
        <begin position="182"/>
        <end position="399"/>
    </location>
</feature>
<feature type="transmembrane region" description="Helical" evidence="4">
    <location>
        <begin position="176"/>
        <end position="196"/>
    </location>
</feature>
<dbReference type="AlphaFoldDB" id="A0A4R1JLY1"/>
<dbReference type="OrthoDB" id="322544at2"/>
<evidence type="ECO:0000256" key="4">
    <source>
        <dbReference type="SAM" id="Phobius"/>
    </source>
</evidence>
<dbReference type="SUPFAM" id="SSF103473">
    <property type="entry name" value="MFS general substrate transporter"/>
    <property type="match status" value="1"/>
</dbReference>
<feature type="transmembrane region" description="Helical" evidence="4">
    <location>
        <begin position="304"/>
        <end position="327"/>
    </location>
</feature>
<dbReference type="Gene3D" id="1.20.1250.20">
    <property type="entry name" value="MFS general substrate transporter like domains"/>
    <property type="match status" value="1"/>
</dbReference>
<accession>A0A4R1JLY1</accession>
<protein>
    <submittedName>
        <fullName evidence="6">Putative MFS family arabinose efflux permease</fullName>
    </submittedName>
</protein>
<dbReference type="PANTHER" id="PTHR23531:SF1">
    <property type="entry name" value="QUINOLENE RESISTANCE PROTEIN NORA"/>
    <property type="match status" value="1"/>
</dbReference>
<dbReference type="PROSITE" id="PS50850">
    <property type="entry name" value="MFS"/>
    <property type="match status" value="1"/>
</dbReference>
<evidence type="ECO:0000259" key="5">
    <source>
        <dbReference type="PROSITE" id="PS50850"/>
    </source>
</evidence>
<feature type="transmembrane region" description="Helical" evidence="4">
    <location>
        <begin position="40"/>
        <end position="61"/>
    </location>
</feature>
<evidence type="ECO:0000256" key="3">
    <source>
        <dbReference type="ARBA" id="ARBA00023136"/>
    </source>
</evidence>
<keyword evidence="3 4" id="KW-0472">Membrane</keyword>
<dbReference type="NCBIfam" id="NF003477">
    <property type="entry name" value="PRK05122.1"/>
    <property type="match status" value="1"/>
</dbReference>
<dbReference type="PANTHER" id="PTHR23531">
    <property type="entry name" value="QUINOLENE RESISTANCE PROTEIN NORA"/>
    <property type="match status" value="1"/>
</dbReference>
<keyword evidence="1 4" id="KW-0812">Transmembrane</keyword>
<dbReference type="Pfam" id="PF07690">
    <property type="entry name" value="MFS_1"/>
    <property type="match status" value="1"/>
</dbReference>
<evidence type="ECO:0000256" key="1">
    <source>
        <dbReference type="ARBA" id="ARBA00022692"/>
    </source>
</evidence>
<gene>
    <name evidence="6" type="ORF">EV690_2187</name>
</gene>
<feature type="transmembrane region" description="Helical" evidence="4">
    <location>
        <begin position="82"/>
        <end position="102"/>
    </location>
</feature>
<keyword evidence="2 4" id="KW-1133">Transmembrane helix</keyword>
<feature type="transmembrane region" description="Helical" evidence="4">
    <location>
        <begin position="249"/>
        <end position="268"/>
    </location>
</feature>
<feature type="transmembrane region" description="Helical" evidence="4">
    <location>
        <begin position="148"/>
        <end position="170"/>
    </location>
</feature>
<comment type="caution">
    <text evidence="6">The sequence shown here is derived from an EMBL/GenBank/DDBJ whole genome shotgun (WGS) entry which is preliminary data.</text>
</comment>
<dbReference type="CDD" id="cd17489">
    <property type="entry name" value="MFS_YfcJ_like"/>
    <property type="match status" value="1"/>
</dbReference>
<dbReference type="InterPro" id="IPR036259">
    <property type="entry name" value="MFS_trans_sf"/>
</dbReference>
<sequence length="399" mass="42546">MNSEFELSTSRRLGQIFSVVVYTFVCYLSIALPLAVLPSFVYHTLGFSPFMAGFIISAQSIATLITRPQAGRYADLIGAKKVVVIGLMCCAFSGLFYIFGFWLKATPLLALGSIFLGRLLLGWGESFTSTGSMLWGSTLVGSKHIAQVISWNGVATYGAIAIGAPVGVWIDNDWQLQGLGIFVIVVGLVAFALALKRSPVTVIAGKRIPFQQVFGRIWPFGMGLALSSVGFSVVTAFITLYFAAHHWLGAAYTLTLFSIGFMGMRLLFGQTINRYGGLRVSLSSLVIETVGLLLIGLAPNVWAAVIGAFLTGTGFSLVFPGLGVEAVKRVDVDNQGAALGAYSAFFDLSLAVAAPLAGIAISYTGLGSIYLYAAGLVFVAAIMTRQMVVRREKTLLAHE</sequence>
<dbReference type="GO" id="GO:0022857">
    <property type="term" value="F:transmembrane transporter activity"/>
    <property type="evidence" value="ECO:0007669"/>
    <property type="project" value="InterPro"/>
</dbReference>
<dbReference type="InterPro" id="IPR011701">
    <property type="entry name" value="MFS"/>
</dbReference>